<reference evidence="2 3" key="1">
    <citation type="journal article" date="2006" name="Nat. Genet.">
        <title>The multidrug-resistant human pathogen Clostridium difficile has a highly mobile, mosaic genome.</title>
        <authorList>
            <person name="Sebaihia M."/>
            <person name="Wren B.W."/>
            <person name="Mullany P."/>
            <person name="Fairweather N.F."/>
            <person name="Minton N."/>
            <person name="Stabler R."/>
            <person name="Thomson N.R."/>
            <person name="Roberts A.P."/>
            <person name="Cerdeno-Tarraga A.M."/>
            <person name="Wang H."/>
            <person name="Holden M.T.G."/>
            <person name="Wright A."/>
            <person name="Churcher C."/>
            <person name="Quail M.A."/>
            <person name="Baker S."/>
            <person name="Bason N."/>
            <person name="Brooks K."/>
            <person name="Chillingworth T."/>
            <person name="Cronin A."/>
            <person name="Davis P."/>
            <person name="Dowd L."/>
            <person name="Fraser A."/>
            <person name="Feltwell T."/>
            <person name="Hance Z."/>
            <person name="Holroyd S."/>
            <person name="Jagels K."/>
            <person name="Moule S."/>
            <person name="Mungall K."/>
            <person name="Price C."/>
            <person name="Rabbinowitsch R."/>
            <person name="Sharp S."/>
            <person name="Simmonds M."/>
            <person name="Steven K."/>
            <person name="Unwin L."/>
            <person name="Whithead S."/>
            <person name="Dupuy B."/>
            <person name="Dougan G."/>
            <person name="Barrell B.and.Parkhill.J."/>
        </authorList>
    </citation>
    <scope>NUCLEOTIDE SEQUENCE [LARGE SCALE GENOMIC DNA]</scope>
    <source>
        <strain evidence="2 3">630</strain>
    </source>
</reference>
<dbReference type="InterPro" id="IPR014710">
    <property type="entry name" value="RmlC-like_jellyroll"/>
</dbReference>
<dbReference type="InterPro" id="IPR018490">
    <property type="entry name" value="cNMP-bd_dom_sf"/>
</dbReference>
<proteinExistence type="predicted"/>
<protein>
    <submittedName>
        <fullName evidence="2">Cyclic nucleotide-binding protein</fullName>
    </submittedName>
</protein>
<dbReference type="EnsemblBacteria" id="CAJ66989">
    <property type="protein sequence ID" value="CAJ66989"/>
    <property type="gene ID" value="CD630_01680"/>
</dbReference>
<dbReference type="Proteomes" id="UP000001978">
    <property type="component" value="Chromosome"/>
</dbReference>
<dbReference type="Gene3D" id="2.60.120.10">
    <property type="entry name" value="Jelly Rolls"/>
    <property type="match status" value="1"/>
</dbReference>
<gene>
    <name evidence="2" type="ordered locus">CD630_01680</name>
</gene>
<dbReference type="BioCyc" id="PDIF272563:G12WB-273-MONOMER"/>
<accession>Q18CQ6</accession>
<dbReference type="Pfam" id="PF00027">
    <property type="entry name" value="cNMP_binding"/>
    <property type="match status" value="1"/>
</dbReference>
<evidence type="ECO:0000313" key="2">
    <source>
        <dbReference type="EMBL" id="CAJ66989.1"/>
    </source>
</evidence>
<dbReference type="CDD" id="cd00038">
    <property type="entry name" value="CAP_ED"/>
    <property type="match status" value="1"/>
</dbReference>
<dbReference type="InterPro" id="IPR000595">
    <property type="entry name" value="cNMP-bd_dom"/>
</dbReference>
<dbReference type="SUPFAM" id="SSF51206">
    <property type="entry name" value="cAMP-binding domain-like"/>
    <property type="match status" value="1"/>
</dbReference>
<evidence type="ECO:0000259" key="1">
    <source>
        <dbReference type="PROSITE" id="PS50042"/>
    </source>
</evidence>
<dbReference type="eggNOG" id="COG0664">
    <property type="taxonomic scope" value="Bacteria"/>
</dbReference>
<organism evidence="2 3">
    <name type="scientific">Clostridioides difficile (strain 630)</name>
    <name type="common">Peptoclostridium difficile</name>
    <dbReference type="NCBI Taxonomy" id="272563"/>
    <lineage>
        <taxon>Bacteria</taxon>
        <taxon>Bacillati</taxon>
        <taxon>Bacillota</taxon>
        <taxon>Clostridia</taxon>
        <taxon>Peptostreptococcales</taxon>
        <taxon>Peptostreptococcaceae</taxon>
        <taxon>Clostridioides</taxon>
    </lineage>
</organism>
<dbReference type="EMBL" id="AM180355">
    <property type="protein sequence ID" value="CAJ66989.1"/>
    <property type="molecule type" value="Genomic_DNA"/>
</dbReference>
<dbReference type="KEGG" id="cdf:CD630_01680"/>
<dbReference type="AlphaFoldDB" id="Q18CQ6"/>
<dbReference type="PATRIC" id="fig|272563.8.peg.186"/>
<name>Q18CQ6_CLOD6</name>
<dbReference type="PROSITE" id="PS50042">
    <property type="entry name" value="CNMP_BINDING_3"/>
    <property type="match status" value="1"/>
</dbReference>
<dbReference type="DNASU" id="4914833"/>
<evidence type="ECO:0000313" key="3">
    <source>
        <dbReference type="Proteomes" id="UP000001978"/>
    </source>
</evidence>
<feature type="domain" description="Cyclic nucleotide-binding" evidence="1">
    <location>
        <begin position="17"/>
        <end position="106"/>
    </location>
</feature>
<dbReference type="SMR" id="Q18CQ6"/>
<sequence length="217" mass="25831">MMKAEKTSIYPIIKNNLNKISIVEYKKGQRFVASDKDLQEVFFIIEGVALVECTTRGGNKFLVDIVPENEFIGKISYIYEHNLKCDIFAKTNIKLFRFEKNVFEEFYLKPDFIALFHRKCTRRIYELYKTRMVRELFSCTEVIAYCISNKQENNVCNIKAIRNFSEIYSISRKSRYHSLLKLTEKEIVKKMGNTYEILNYDELHKLAFEVKEFLEDE</sequence>
<dbReference type="STRING" id="272563.CD630_01680"/>
<dbReference type="OrthoDB" id="1754493at2"/>